<name>A0ABD0N4D5_CIRMR</name>
<sequence>LSVSIHRSSMTSLFGCRPKVTQKTISTTWCAASEETWWRRSRWWTSSHIQ</sequence>
<accession>A0ABD0N4D5</accession>
<reference evidence="1 2" key="1">
    <citation type="submission" date="2024-05" db="EMBL/GenBank/DDBJ databases">
        <title>Genome sequencing and assembly of Indian major carp, Cirrhinus mrigala (Hamilton, 1822).</title>
        <authorList>
            <person name="Mohindra V."/>
            <person name="Chowdhury L.M."/>
            <person name="Lal K."/>
            <person name="Jena J.K."/>
        </authorList>
    </citation>
    <scope>NUCLEOTIDE SEQUENCE [LARGE SCALE GENOMIC DNA]</scope>
    <source>
        <strain evidence="1">CM1030</strain>
        <tissue evidence="1">Blood</tissue>
    </source>
</reference>
<dbReference type="Proteomes" id="UP001529510">
    <property type="component" value="Unassembled WGS sequence"/>
</dbReference>
<gene>
    <name evidence="1" type="ORF">M9458_048240</name>
</gene>
<evidence type="ECO:0000313" key="2">
    <source>
        <dbReference type="Proteomes" id="UP001529510"/>
    </source>
</evidence>
<feature type="non-terminal residue" evidence="1">
    <location>
        <position position="1"/>
    </location>
</feature>
<keyword evidence="2" id="KW-1185">Reference proteome</keyword>
<comment type="caution">
    <text evidence="1">The sequence shown here is derived from an EMBL/GenBank/DDBJ whole genome shotgun (WGS) entry which is preliminary data.</text>
</comment>
<feature type="non-terminal residue" evidence="1">
    <location>
        <position position="50"/>
    </location>
</feature>
<dbReference type="AlphaFoldDB" id="A0ABD0N4D5"/>
<proteinExistence type="predicted"/>
<dbReference type="EMBL" id="JAMKFB020000024">
    <property type="protein sequence ID" value="KAL0156994.1"/>
    <property type="molecule type" value="Genomic_DNA"/>
</dbReference>
<organism evidence="1 2">
    <name type="scientific">Cirrhinus mrigala</name>
    <name type="common">Mrigala</name>
    <dbReference type="NCBI Taxonomy" id="683832"/>
    <lineage>
        <taxon>Eukaryota</taxon>
        <taxon>Metazoa</taxon>
        <taxon>Chordata</taxon>
        <taxon>Craniata</taxon>
        <taxon>Vertebrata</taxon>
        <taxon>Euteleostomi</taxon>
        <taxon>Actinopterygii</taxon>
        <taxon>Neopterygii</taxon>
        <taxon>Teleostei</taxon>
        <taxon>Ostariophysi</taxon>
        <taxon>Cypriniformes</taxon>
        <taxon>Cyprinidae</taxon>
        <taxon>Labeoninae</taxon>
        <taxon>Labeonini</taxon>
        <taxon>Cirrhinus</taxon>
    </lineage>
</organism>
<protein>
    <submittedName>
        <fullName evidence="1">Uncharacterized protein</fullName>
    </submittedName>
</protein>
<evidence type="ECO:0000313" key="1">
    <source>
        <dbReference type="EMBL" id="KAL0156994.1"/>
    </source>
</evidence>